<proteinExistence type="predicted"/>
<organism evidence="7 8">
    <name type="scientific">Candidatus Thermochlorobacter aerophilus</name>
    <dbReference type="NCBI Taxonomy" id="1868324"/>
    <lineage>
        <taxon>Bacteria</taxon>
        <taxon>Pseudomonadati</taxon>
        <taxon>Chlorobiota</taxon>
        <taxon>Chlorobiia</taxon>
        <taxon>Chlorobiales</taxon>
        <taxon>Candidatus Thermochlorobacteriaceae</taxon>
        <taxon>Candidatus Thermochlorobacter</taxon>
    </lineage>
</organism>
<reference evidence="7 8" key="1">
    <citation type="journal article" date="2011" name="ISME J.">
        <title>Community ecology of hot spring cyanobacterial mats: predominant populations and their functional potential.</title>
        <authorList>
            <person name="Klatt C.G."/>
            <person name="Wood J.M."/>
            <person name="Rusch D.B."/>
            <person name="Bateson M.M."/>
            <person name="Hamamura N."/>
            <person name="Heidelberg J.F."/>
            <person name="Grossman A.R."/>
            <person name="Bhaya D."/>
            <person name="Cohan F.M."/>
            <person name="Kuhl M."/>
            <person name="Bryant D.A."/>
            <person name="Ward D.M."/>
        </authorList>
    </citation>
    <scope>NUCLEOTIDE SEQUENCE [LARGE SCALE GENOMIC DNA]</scope>
    <source>
        <strain evidence="7">OS</strain>
    </source>
</reference>
<evidence type="ECO:0000313" key="8">
    <source>
        <dbReference type="Proteomes" id="UP000266389"/>
    </source>
</evidence>
<dbReference type="GO" id="GO:0009306">
    <property type="term" value="P:protein secretion"/>
    <property type="evidence" value="ECO:0007669"/>
    <property type="project" value="InterPro"/>
</dbReference>
<evidence type="ECO:0000313" key="7">
    <source>
        <dbReference type="EMBL" id="RFM23027.1"/>
    </source>
</evidence>
<dbReference type="GO" id="GO:0005886">
    <property type="term" value="C:plasma membrane"/>
    <property type="evidence" value="ECO:0007669"/>
    <property type="project" value="InterPro"/>
</dbReference>
<keyword evidence="2 5" id="KW-0812">Transmembrane</keyword>
<feature type="transmembrane region" description="Helical" evidence="5">
    <location>
        <begin position="29"/>
        <end position="47"/>
    </location>
</feature>
<evidence type="ECO:0000256" key="5">
    <source>
        <dbReference type="SAM" id="Phobius"/>
    </source>
</evidence>
<evidence type="ECO:0000256" key="3">
    <source>
        <dbReference type="ARBA" id="ARBA00022989"/>
    </source>
</evidence>
<feature type="domain" description="Translocation and assembly module TamB C-terminal" evidence="6">
    <location>
        <begin position="1123"/>
        <end position="1575"/>
    </location>
</feature>
<accession>A0A395LWI5</accession>
<dbReference type="Proteomes" id="UP000266389">
    <property type="component" value="Unassembled WGS sequence"/>
</dbReference>
<dbReference type="Pfam" id="PF04357">
    <property type="entry name" value="TamB"/>
    <property type="match status" value="1"/>
</dbReference>
<evidence type="ECO:0000259" key="6">
    <source>
        <dbReference type="Pfam" id="PF04357"/>
    </source>
</evidence>
<keyword evidence="4 5" id="KW-0472">Membrane</keyword>
<sequence length="1664" mass="185456">MPLSDKIILLLAFVAEWLYRLAVFIFRNAFYLILLLCTTVAALFGYAQTEHGKAFLKEKAIAFFAENFNGRLAFHELSFRFPNQLMVDSIKVYVAQDSVPSLSADQLAIDFAADVLYDGLLNGFVDRVHFRRIFLRNFFVRLNEDTTGNFSILNLLKSEPETSADTAESTLPKLIFDEIALDSAQIIWLRARAAPATRDSIVYDYWNITNLNLLCYFEYSNDVLSLILRKLQFEEPHKHLVLRHASGFFMVTDERVEVLGLRVETAASRLACHASLSGINIFAPITQAAIEKTRFMIDLDASCIVPTEFQAIVPDVPLPAGEFGALIEARGWLNNFTLSPSYVRTPQSLLNLSGEVVGIFSLESLWINILVRDSYLSVPELSELLKLEGLRPYRGLGTIELEGRYRGTIDNFKAELAAASNAGILNANLEMSFRPGYPVRYIGDISLQRLNLATVLSDSSMQSNINFSGEVIGEGTDFLRLRDVKTRINGRFDSSSFGSRHISSATLNLNIAQQKAVGGLHIRSGEQELHFNGELDLRQKEPRYKGRAELVQVDLSQWVDDDSLTTYLNMTCELDGESFDLSKISGNFKITFDSSHVGKLYILSGTEASLSLFQSDSLSRISLESNVANFEAEGQFNLPTLLKLLSLQSAVVSEEVLKNNIFRSPAQQKRYERIMARSDKIFRDLQKSSRRKRAPDEAEEGSITDSLLALPSLQVRYKLRFKSLSDITLVLQSGYFNAIGELSGYLESQPNFCRFSANLTIDSLRFSNILAARRLNVSLDYIDNLKPDSSQARTFHHLGGTLIANVFRMKVSNQRFVKTSLVAKYSPSNLNLNLRTTNQNIRGLFDLDTDIRVINDSYVISLRDATFATQNYFWQNDSRAQILISRELTKFENFSFSNAEQEITLRGQFSLSGRSELAFTIKDFSLADIRQFLFDSPNVQLGGLLNLSVVATGNFTAPEVKLSATLDNFFYETIDIGHFELAGKYLDTEKSFTFELHANTDTARYQLLKLPLKPYTHITGEGRIPLDLSPNAEERLPKRERLFVQIVCPNISPAFLEFAAPLRNTFGEISARATLSGFFPHPKLDVLLRVKNLHTTAIASNVEYIINGSAALTPSLVSWQGVEMRDRQGGVLVTSGSVQMSDFDVQRFDIRLSFSKLLLYNKSAGRSEELLGRLVASSDELRFSGTLAEPMLSGSLRLDNGRLTQFRSGSSKGSQIVEASRFITTIVEADTSLEARLRRNPTLNLTLDEEFELSETARAIRSAYKPSFVDALSMSLRVSTVQPLVYTLVFDRFLGEQLDATIEDMAITINKRRLNYRVFGSASITSGRYNFYGVAFDIEPGATMKWFGGGLTDAVLDIFARHSLRVLSRTRNEFETIVLRPHIAGTVEDTRIEIGYFLNERFYKAPNTSLVGEEDPNAVLNFVTLLTARQWYAPPGSATSTLSSEMLTGAGLSAGAGLLSTQVTRLASAIQGVQAINIDFARDRSGQVAGVDFSFEYAVPGTDGRLVITGSGSTAAIDSLGRSSNAISNMQRLEYRISRNLVLEAFRNFGPNNFNLFNNSIAELWGIGISYRESFHTWGELGMRWSAYLDAFRRWISGSSAHKSDSAQHTDSTALPSAISRISLPNLNSALPAPSGKKLPISDTDTSSALLPIDSSAVLRRRSK</sequence>
<gene>
    <name evidence="7" type="ORF">D0433_13385</name>
</gene>
<dbReference type="InterPro" id="IPR007452">
    <property type="entry name" value="TamB_C"/>
</dbReference>
<comment type="subcellular location">
    <subcellularLocation>
        <location evidence="1">Membrane</location>
        <topology evidence="1">Single-pass membrane protein</topology>
    </subcellularLocation>
</comment>
<dbReference type="EMBL" id="PHFL01000071">
    <property type="protein sequence ID" value="RFM23027.1"/>
    <property type="molecule type" value="Genomic_DNA"/>
</dbReference>
<name>A0A395LWI5_9BACT</name>
<evidence type="ECO:0000256" key="1">
    <source>
        <dbReference type="ARBA" id="ARBA00004167"/>
    </source>
</evidence>
<keyword evidence="3 5" id="KW-1133">Transmembrane helix</keyword>
<comment type="caution">
    <text evidence="7">The sequence shown here is derived from an EMBL/GenBank/DDBJ whole genome shotgun (WGS) entry which is preliminary data.</text>
</comment>
<evidence type="ECO:0000256" key="2">
    <source>
        <dbReference type="ARBA" id="ARBA00022692"/>
    </source>
</evidence>
<evidence type="ECO:0000256" key="4">
    <source>
        <dbReference type="ARBA" id="ARBA00023136"/>
    </source>
</evidence>
<protein>
    <recommendedName>
        <fullName evidence="6">Translocation and assembly module TamB C-terminal domain-containing protein</fullName>
    </recommendedName>
</protein>